<gene>
    <name evidence="1" type="ORF">NP233_g9991</name>
</gene>
<sequence>MNDTAALVVSFLKLPPDEQVFLQIRDLYQTIKEKLDHLGLILAAAQDIRPSQDIAKTLEEFQDSAGAHCLKGVEVAIECKSYATSMAELAETLSTSSVDEDILLQIGSYSIGSEDIVQGCTATMQGMQQLSQEIPSTVGRISDFLNEGDNAQANLVFTETSLQLVNDLIKAVRDCAAAFRPVQSYFEEAREHFKNDDFFKKTSPVKAEISIMQQRWSGFAKSMEVISREIGRFRGNIRFGPDILKIPETARTQGGGSKSDPGAQDVPAARKAITAAGTDSTSADDAVAPSGPSVSRWRTWWRKVLSRLIPRYFRKVD</sequence>
<reference evidence="1" key="1">
    <citation type="submission" date="2022-07" db="EMBL/GenBank/DDBJ databases">
        <title>Genome Sequence of Leucocoprinus birnbaumii.</title>
        <authorList>
            <person name="Buettner E."/>
        </authorList>
    </citation>
    <scope>NUCLEOTIDE SEQUENCE</scope>
    <source>
        <strain evidence="1">VT141</strain>
    </source>
</reference>
<keyword evidence="2" id="KW-1185">Reference proteome</keyword>
<protein>
    <submittedName>
        <fullName evidence="1">Uncharacterized protein</fullName>
    </submittedName>
</protein>
<evidence type="ECO:0000313" key="2">
    <source>
        <dbReference type="Proteomes" id="UP001213000"/>
    </source>
</evidence>
<accession>A0AAD5VJ65</accession>
<evidence type="ECO:0000313" key="1">
    <source>
        <dbReference type="EMBL" id="KAJ3561772.1"/>
    </source>
</evidence>
<name>A0AAD5VJ65_9AGAR</name>
<dbReference type="AlphaFoldDB" id="A0AAD5VJ65"/>
<dbReference type="EMBL" id="JANIEX010000956">
    <property type="protein sequence ID" value="KAJ3561772.1"/>
    <property type="molecule type" value="Genomic_DNA"/>
</dbReference>
<comment type="caution">
    <text evidence="1">The sequence shown here is derived from an EMBL/GenBank/DDBJ whole genome shotgun (WGS) entry which is preliminary data.</text>
</comment>
<dbReference type="Proteomes" id="UP001213000">
    <property type="component" value="Unassembled WGS sequence"/>
</dbReference>
<proteinExistence type="predicted"/>
<organism evidence="1 2">
    <name type="scientific">Leucocoprinus birnbaumii</name>
    <dbReference type="NCBI Taxonomy" id="56174"/>
    <lineage>
        <taxon>Eukaryota</taxon>
        <taxon>Fungi</taxon>
        <taxon>Dikarya</taxon>
        <taxon>Basidiomycota</taxon>
        <taxon>Agaricomycotina</taxon>
        <taxon>Agaricomycetes</taxon>
        <taxon>Agaricomycetidae</taxon>
        <taxon>Agaricales</taxon>
        <taxon>Agaricineae</taxon>
        <taxon>Agaricaceae</taxon>
        <taxon>Leucocoprinus</taxon>
    </lineage>
</organism>